<dbReference type="CDD" id="cd00114">
    <property type="entry name" value="LIGANc"/>
    <property type="match status" value="1"/>
</dbReference>
<dbReference type="SMART" id="SM00292">
    <property type="entry name" value="BRCT"/>
    <property type="match status" value="1"/>
</dbReference>
<dbReference type="Pfam" id="PF14520">
    <property type="entry name" value="HHH_5"/>
    <property type="match status" value="1"/>
</dbReference>
<evidence type="ECO:0000256" key="4">
    <source>
        <dbReference type="ARBA" id="ARBA00022598"/>
    </source>
</evidence>
<dbReference type="PANTHER" id="PTHR23389">
    <property type="entry name" value="CHROMOSOME TRANSMISSION FIDELITY FACTOR 18"/>
    <property type="match status" value="1"/>
</dbReference>
<feature type="binding site" evidence="15">
    <location>
        <position position="172"/>
    </location>
    <ligand>
        <name>NAD(+)</name>
        <dbReference type="ChEBI" id="CHEBI:57540"/>
    </ligand>
</feature>
<dbReference type="Gene3D" id="1.10.150.20">
    <property type="entry name" value="5' to 3' exonuclease, C-terminal subdomain"/>
    <property type="match status" value="2"/>
</dbReference>
<dbReference type="SUPFAM" id="SSF47781">
    <property type="entry name" value="RuvA domain 2-like"/>
    <property type="match status" value="1"/>
</dbReference>
<dbReference type="InterPro" id="IPR010994">
    <property type="entry name" value="RuvA_2-like"/>
</dbReference>
<feature type="binding site" evidence="15">
    <location>
        <position position="137"/>
    </location>
    <ligand>
        <name>NAD(+)</name>
        <dbReference type="ChEBI" id="CHEBI:57540"/>
    </ligand>
</feature>
<reference evidence="17" key="1">
    <citation type="journal article" date="2021" name="PeerJ">
        <title>Extensive microbial diversity within the chicken gut microbiome revealed by metagenomics and culture.</title>
        <authorList>
            <person name="Gilroy R."/>
            <person name="Ravi A."/>
            <person name="Getino M."/>
            <person name="Pursley I."/>
            <person name="Horton D.L."/>
            <person name="Alikhan N.F."/>
            <person name="Baker D."/>
            <person name="Gharbi K."/>
            <person name="Hall N."/>
            <person name="Watson M."/>
            <person name="Adriaenssens E.M."/>
            <person name="Foster-Nyarko E."/>
            <person name="Jarju S."/>
            <person name="Secka A."/>
            <person name="Antonio M."/>
            <person name="Oren A."/>
            <person name="Chaudhuri R.R."/>
            <person name="La Ragione R."/>
            <person name="Hildebrand F."/>
            <person name="Pallen M.J."/>
        </authorList>
    </citation>
    <scope>NUCLEOTIDE SEQUENCE</scope>
    <source>
        <strain evidence="17">5790</strain>
    </source>
</reference>
<dbReference type="GO" id="GO:0003911">
    <property type="term" value="F:DNA ligase (NAD+) activity"/>
    <property type="evidence" value="ECO:0007669"/>
    <property type="project" value="UniProtKB-UniRule"/>
</dbReference>
<dbReference type="InterPro" id="IPR001357">
    <property type="entry name" value="BRCT_dom"/>
</dbReference>
<dbReference type="SMART" id="SM00532">
    <property type="entry name" value="LIGANc"/>
    <property type="match status" value="1"/>
</dbReference>
<dbReference type="SUPFAM" id="SSF50249">
    <property type="entry name" value="Nucleic acid-binding proteins"/>
    <property type="match status" value="1"/>
</dbReference>
<dbReference type="InterPro" id="IPR004150">
    <property type="entry name" value="NAD_DNA_ligase_OB"/>
</dbReference>
<dbReference type="SUPFAM" id="SSF52113">
    <property type="entry name" value="BRCT domain"/>
    <property type="match status" value="1"/>
</dbReference>
<dbReference type="InterPro" id="IPR001679">
    <property type="entry name" value="DNA_ligase"/>
</dbReference>
<dbReference type="Pfam" id="PF01653">
    <property type="entry name" value="DNA_ligase_aden"/>
    <property type="match status" value="1"/>
</dbReference>
<gene>
    <name evidence="15 17" type="primary">ligA</name>
    <name evidence="17" type="ORF">H9900_02955</name>
</gene>
<dbReference type="FunFam" id="1.10.150.20:FF:000006">
    <property type="entry name" value="DNA ligase"/>
    <property type="match status" value="1"/>
</dbReference>
<dbReference type="GO" id="GO:0003677">
    <property type="term" value="F:DNA binding"/>
    <property type="evidence" value="ECO:0007669"/>
    <property type="project" value="InterPro"/>
</dbReference>
<dbReference type="InterPro" id="IPR004149">
    <property type="entry name" value="Znf_DNAligase_C4"/>
</dbReference>
<keyword evidence="5 15" id="KW-0235">DNA replication</keyword>
<feature type="binding site" evidence="15">
    <location>
        <begin position="34"/>
        <end position="38"/>
    </location>
    <ligand>
        <name>NAD(+)</name>
        <dbReference type="ChEBI" id="CHEBI:57540"/>
    </ligand>
</feature>
<evidence type="ECO:0000256" key="11">
    <source>
        <dbReference type="ARBA" id="ARBA00023204"/>
    </source>
</evidence>
<feature type="binding site" evidence="15">
    <location>
        <begin position="83"/>
        <end position="84"/>
    </location>
    <ligand>
        <name>NAD(+)</name>
        <dbReference type="ChEBI" id="CHEBI:57540"/>
    </ligand>
</feature>
<feature type="binding site" evidence="15">
    <location>
        <position position="406"/>
    </location>
    <ligand>
        <name>Zn(2+)</name>
        <dbReference type="ChEBI" id="CHEBI:29105"/>
    </ligand>
</feature>
<evidence type="ECO:0000256" key="7">
    <source>
        <dbReference type="ARBA" id="ARBA00022763"/>
    </source>
</evidence>
<evidence type="ECO:0000256" key="10">
    <source>
        <dbReference type="ARBA" id="ARBA00023027"/>
    </source>
</evidence>
<dbReference type="FunFam" id="2.40.50.140:FF:000012">
    <property type="entry name" value="DNA ligase"/>
    <property type="match status" value="1"/>
</dbReference>
<sequence length="666" mass="73583">MDRKDAETRIEKLREILNRANYDYYVLDSPKISDFDYDKYLYELIGLEEQFPEFMSESSPSQRIGGEVLKGFEQVEHAVRMQSLSDVFSKEELLAFDNRTRAALEAEEAEYVVEMKIDGLSVSLEYRDGVFFRGSTRGDGSVGEDITANLKTIKSIPLKLSESLPYLEVRGEVFMPRESFLKLNELREISGEPLFANPRNAAAGSLRQLDSRITAQRSLDIYIFNVQSIEGREFASHSESLDCMEKLGFKVIPERTVVKGIEHAYEEIVRLGALRGGLAFDIDGAVVKINSLNERRILGSNAKTPKWAAAYKYPPEQKETKLLDIVLQVGRTGAVTPNAVFLPVRIAGSTVSRATLHNIDYIRQKDIRIGDTVKIQKAGDIIPEVVEVVVSKRPENAAEFRMPENCPVCGERLERDAGEAAVRCTNSNCPAQQLRSIIHFASKGAMDIDGLGPAIVEKLIDEGLISDSADLYKLKADDLKRLDGFGEKSAENLIRSIQASKSAGLDRVLFALGIRLIGQRAAQIIAQSFGTIDNIIKAKAENFSDIHDIGEKMAKAVVHYFSEEASLDLVERLKGCGVDMTYEAGETGGALSGKTFVITGKLPTLKRSEAKKLIESSGGKVTSAVSKNTDYLLAGEDAGSKLDKAESLNIQVISEEYLKKLLDNDI</sequence>
<evidence type="ECO:0000256" key="8">
    <source>
        <dbReference type="ARBA" id="ARBA00022833"/>
    </source>
</evidence>
<feature type="binding site" evidence="15">
    <location>
        <position position="409"/>
    </location>
    <ligand>
        <name>Zn(2+)</name>
        <dbReference type="ChEBI" id="CHEBI:29105"/>
    </ligand>
</feature>
<dbReference type="InterPro" id="IPR036420">
    <property type="entry name" value="BRCT_dom_sf"/>
</dbReference>
<dbReference type="CDD" id="cd17748">
    <property type="entry name" value="BRCT_DNA_ligase_like"/>
    <property type="match status" value="1"/>
</dbReference>
<dbReference type="AlphaFoldDB" id="A0A9D1PR87"/>
<comment type="catalytic activity">
    <reaction evidence="13 15">
        <text>NAD(+) + (deoxyribonucleotide)n-3'-hydroxyl + 5'-phospho-(deoxyribonucleotide)m = (deoxyribonucleotide)n+m + AMP + beta-nicotinamide D-nucleotide.</text>
        <dbReference type="EC" id="6.5.1.2"/>
    </reaction>
</comment>
<evidence type="ECO:0000256" key="15">
    <source>
        <dbReference type="HAMAP-Rule" id="MF_01588"/>
    </source>
</evidence>
<dbReference type="NCBIfam" id="NF005932">
    <property type="entry name" value="PRK07956.1"/>
    <property type="match status" value="1"/>
</dbReference>
<dbReference type="InterPro" id="IPR003583">
    <property type="entry name" value="Hlx-hairpin-Hlx_DNA-bd_motif"/>
</dbReference>
<comment type="caution">
    <text evidence="17">The sequence shown here is derived from an EMBL/GenBank/DDBJ whole genome shotgun (WGS) entry which is preliminary data.</text>
</comment>
<dbReference type="Pfam" id="PF03119">
    <property type="entry name" value="DNA_ligase_ZBD"/>
    <property type="match status" value="1"/>
</dbReference>
<dbReference type="NCBIfam" id="TIGR00575">
    <property type="entry name" value="dnlj"/>
    <property type="match status" value="1"/>
</dbReference>
<comment type="cofactor">
    <cofactor evidence="15">
        <name>Mg(2+)</name>
        <dbReference type="ChEBI" id="CHEBI:18420"/>
    </cofactor>
    <cofactor evidence="15">
        <name>Mn(2+)</name>
        <dbReference type="ChEBI" id="CHEBI:29035"/>
    </cofactor>
</comment>
<dbReference type="EC" id="6.5.1.2" evidence="2 15"/>
<evidence type="ECO:0000313" key="17">
    <source>
        <dbReference type="EMBL" id="HIV85752.1"/>
    </source>
</evidence>
<dbReference type="Pfam" id="PF12826">
    <property type="entry name" value="HHH_2"/>
    <property type="match status" value="1"/>
</dbReference>
<feature type="binding site" evidence="15">
    <location>
        <position position="312"/>
    </location>
    <ligand>
        <name>NAD(+)</name>
        <dbReference type="ChEBI" id="CHEBI:57540"/>
    </ligand>
</feature>
<evidence type="ECO:0000256" key="3">
    <source>
        <dbReference type="ARBA" id="ARBA00013308"/>
    </source>
</evidence>
<keyword evidence="4 15" id="KW-0436">Ligase</keyword>
<dbReference type="PANTHER" id="PTHR23389:SF9">
    <property type="entry name" value="DNA LIGASE"/>
    <property type="match status" value="1"/>
</dbReference>
<dbReference type="Gene3D" id="6.20.10.30">
    <property type="match status" value="1"/>
</dbReference>
<evidence type="ECO:0000256" key="13">
    <source>
        <dbReference type="ARBA" id="ARBA00034005"/>
    </source>
</evidence>
<keyword evidence="8 15" id="KW-0862">Zinc</keyword>
<keyword evidence="7 15" id="KW-0227">DNA damage</keyword>
<dbReference type="EMBL" id="DXIJ01000056">
    <property type="protein sequence ID" value="HIV85752.1"/>
    <property type="molecule type" value="Genomic_DNA"/>
</dbReference>
<evidence type="ECO:0000256" key="6">
    <source>
        <dbReference type="ARBA" id="ARBA00022723"/>
    </source>
</evidence>
<dbReference type="PIRSF" id="PIRSF001604">
    <property type="entry name" value="LigA"/>
    <property type="match status" value="1"/>
</dbReference>
<dbReference type="HAMAP" id="MF_01588">
    <property type="entry name" value="DNA_ligase_A"/>
    <property type="match status" value="1"/>
</dbReference>
<protein>
    <recommendedName>
        <fullName evidence="3 15">DNA ligase</fullName>
        <ecNumber evidence="2 15">6.5.1.2</ecNumber>
    </recommendedName>
    <alternativeName>
        <fullName evidence="15">Polydeoxyribonucleotide synthase [NAD(+)]</fullName>
    </alternativeName>
</protein>
<evidence type="ECO:0000256" key="12">
    <source>
        <dbReference type="ARBA" id="ARBA00023211"/>
    </source>
</evidence>
<dbReference type="Gene3D" id="3.40.50.10190">
    <property type="entry name" value="BRCT domain"/>
    <property type="match status" value="1"/>
</dbReference>
<dbReference type="InterPro" id="IPR041663">
    <property type="entry name" value="DisA/LigA_HHH"/>
</dbReference>
<comment type="function">
    <text evidence="1 15">DNA ligase that catalyzes the formation of phosphodiester linkages between 5'-phosphoryl and 3'-hydroxyl groups in double-stranded DNA using NAD as a coenzyme and as the energy source for the reaction. It is essential for DNA replication and repair of damaged DNA.</text>
</comment>
<evidence type="ECO:0000256" key="5">
    <source>
        <dbReference type="ARBA" id="ARBA00022705"/>
    </source>
</evidence>
<dbReference type="GO" id="GO:0046872">
    <property type="term" value="F:metal ion binding"/>
    <property type="evidence" value="ECO:0007669"/>
    <property type="project" value="UniProtKB-KW"/>
</dbReference>
<evidence type="ECO:0000256" key="1">
    <source>
        <dbReference type="ARBA" id="ARBA00004067"/>
    </source>
</evidence>
<feature type="binding site" evidence="15">
    <location>
        <position position="114"/>
    </location>
    <ligand>
        <name>NAD(+)</name>
        <dbReference type="ChEBI" id="CHEBI:57540"/>
    </ligand>
</feature>
<evidence type="ECO:0000256" key="9">
    <source>
        <dbReference type="ARBA" id="ARBA00022842"/>
    </source>
</evidence>
<keyword evidence="10 15" id="KW-0520">NAD</keyword>
<evidence type="ECO:0000313" key="18">
    <source>
        <dbReference type="Proteomes" id="UP000824162"/>
    </source>
</evidence>
<dbReference type="Proteomes" id="UP000824162">
    <property type="component" value="Unassembled WGS sequence"/>
</dbReference>
<reference evidence="17" key="2">
    <citation type="submission" date="2021-04" db="EMBL/GenBank/DDBJ databases">
        <authorList>
            <person name="Gilroy R."/>
        </authorList>
    </citation>
    <scope>NUCLEOTIDE SEQUENCE</scope>
    <source>
        <strain evidence="17">5790</strain>
    </source>
</reference>
<dbReference type="FunFam" id="3.30.470.30:FF:000001">
    <property type="entry name" value="DNA ligase"/>
    <property type="match status" value="1"/>
</dbReference>
<evidence type="ECO:0000256" key="2">
    <source>
        <dbReference type="ARBA" id="ARBA00012722"/>
    </source>
</evidence>
<dbReference type="GO" id="GO:0005829">
    <property type="term" value="C:cytosol"/>
    <property type="evidence" value="ECO:0007669"/>
    <property type="project" value="TreeGrafter"/>
</dbReference>
<organism evidence="17 18">
    <name type="scientific">Candidatus Monoglobus merdigallinarum</name>
    <dbReference type="NCBI Taxonomy" id="2838698"/>
    <lineage>
        <taxon>Bacteria</taxon>
        <taxon>Bacillati</taxon>
        <taxon>Bacillota</taxon>
        <taxon>Clostridia</taxon>
        <taxon>Monoglobales</taxon>
        <taxon>Monoglobaceae</taxon>
        <taxon>Monoglobus</taxon>
    </lineage>
</organism>
<keyword evidence="12 15" id="KW-0464">Manganese</keyword>
<comment type="caution">
    <text evidence="15">Lacks conserved residue(s) required for the propagation of feature annotation.</text>
</comment>
<dbReference type="InterPro" id="IPR018239">
    <property type="entry name" value="DNA_ligase_AS"/>
</dbReference>
<feature type="binding site" evidence="15">
    <location>
        <position position="429"/>
    </location>
    <ligand>
        <name>Zn(2+)</name>
        <dbReference type="ChEBI" id="CHEBI:29105"/>
    </ligand>
</feature>
<dbReference type="Pfam" id="PF00533">
    <property type="entry name" value="BRCT"/>
    <property type="match status" value="1"/>
</dbReference>
<comment type="similarity">
    <text evidence="14 15">Belongs to the NAD-dependent DNA ligase family. LigA subfamily.</text>
</comment>
<dbReference type="GO" id="GO:0006281">
    <property type="term" value="P:DNA repair"/>
    <property type="evidence" value="ECO:0007669"/>
    <property type="project" value="UniProtKB-KW"/>
</dbReference>
<dbReference type="SMART" id="SM00278">
    <property type="entry name" value="HhH1"/>
    <property type="match status" value="3"/>
</dbReference>
<name>A0A9D1PR87_9FIRM</name>
<evidence type="ECO:0000259" key="16">
    <source>
        <dbReference type="PROSITE" id="PS50172"/>
    </source>
</evidence>
<dbReference type="InterPro" id="IPR012340">
    <property type="entry name" value="NA-bd_OB-fold"/>
</dbReference>
<dbReference type="PROSITE" id="PS01055">
    <property type="entry name" value="DNA_LIGASE_N1"/>
    <property type="match status" value="1"/>
</dbReference>
<evidence type="ECO:0000256" key="14">
    <source>
        <dbReference type="ARBA" id="ARBA00060881"/>
    </source>
</evidence>
<dbReference type="SUPFAM" id="SSF56091">
    <property type="entry name" value="DNA ligase/mRNA capping enzyme, catalytic domain"/>
    <property type="match status" value="1"/>
</dbReference>
<keyword evidence="9 15" id="KW-0460">Magnesium</keyword>
<keyword evidence="6 15" id="KW-0479">Metal-binding</keyword>
<dbReference type="Gene3D" id="2.40.50.140">
    <property type="entry name" value="Nucleic acid-binding proteins"/>
    <property type="match status" value="1"/>
</dbReference>
<dbReference type="GO" id="GO:0006260">
    <property type="term" value="P:DNA replication"/>
    <property type="evidence" value="ECO:0007669"/>
    <property type="project" value="UniProtKB-KW"/>
</dbReference>
<proteinExistence type="inferred from homology"/>
<feature type="active site" description="N6-AMP-lysine intermediate" evidence="15">
    <location>
        <position position="116"/>
    </location>
</feature>
<dbReference type="Gene3D" id="3.30.470.30">
    <property type="entry name" value="DNA ligase/mRNA capping enzyme"/>
    <property type="match status" value="1"/>
</dbReference>
<dbReference type="FunFam" id="1.10.150.20:FF:000007">
    <property type="entry name" value="DNA ligase"/>
    <property type="match status" value="1"/>
</dbReference>
<dbReference type="Gene3D" id="1.10.287.610">
    <property type="entry name" value="Helix hairpin bin"/>
    <property type="match status" value="1"/>
</dbReference>
<keyword evidence="11 15" id="KW-0234">DNA repair</keyword>
<dbReference type="InterPro" id="IPR013839">
    <property type="entry name" value="DNAligase_adenylation"/>
</dbReference>
<accession>A0A9D1PR87</accession>
<feature type="domain" description="BRCT" evidence="16">
    <location>
        <begin position="586"/>
        <end position="666"/>
    </location>
</feature>
<feature type="binding site" evidence="15">
    <location>
        <position position="288"/>
    </location>
    <ligand>
        <name>NAD(+)</name>
        <dbReference type="ChEBI" id="CHEBI:57540"/>
    </ligand>
</feature>
<dbReference type="PROSITE" id="PS50172">
    <property type="entry name" value="BRCT"/>
    <property type="match status" value="1"/>
</dbReference>
<dbReference type="Pfam" id="PF03120">
    <property type="entry name" value="OB_DNA_ligase"/>
    <property type="match status" value="1"/>
</dbReference>
<dbReference type="InterPro" id="IPR013840">
    <property type="entry name" value="DNAligase_N"/>
</dbReference>